<feature type="domain" description="Era-type G" evidence="6">
    <location>
        <begin position="10"/>
        <end position="177"/>
    </location>
</feature>
<dbReference type="SUPFAM" id="SSF54814">
    <property type="entry name" value="Prokaryotic type KH domain (KH-domain type II)"/>
    <property type="match status" value="1"/>
</dbReference>
<dbReference type="InterPro" id="IPR005225">
    <property type="entry name" value="Small_GTP-bd"/>
</dbReference>
<dbReference type="InterPro" id="IPR005662">
    <property type="entry name" value="GTPase_Era-like"/>
</dbReference>
<dbReference type="SUPFAM" id="SSF52540">
    <property type="entry name" value="P-loop containing nucleoside triphosphate hydrolases"/>
    <property type="match status" value="1"/>
</dbReference>
<evidence type="ECO:0000256" key="1">
    <source>
        <dbReference type="ARBA" id="ARBA00007921"/>
    </source>
</evidence>
<dbReference type="PANTHER" id="PTHR42698:SF1">
    <property type="entry name" value="GTPASE ERA, MITOCHONDRIAL"/>
    <property type="match status" value="1"/>
</dbReference>
<keyword evidence="2" id="KW-0547">Nucleotide-binding</keyword>
<dbReference type="CDD" id="cd22534">
    <property type="entry name" value="KH-II_Era"/>
    <property type="match status" value="1"/>
</dbReference>
<evidence type="ECO:0000256" key="2">
    <source>
        <dbReference type="ARBA" id="ARBA00022741"/>
    </source>
</evidence>
<evidence type="ECO:0000313" key="7">
    <source>
        <dbReference type="EMBL" id="SUZ58553.1"/>
    </source>
</evidence>
<evidence type="ECO:0000256" key="4">
    <source>
        <dbReference type="ARBA" id="ARBA00023134"/>
    </source>
</evidence>
<dbReference type="InterPro" id="IPR006073">
    <property type="entry name" value="GTP-bd"/>
</dbReference>
<dbReference type="GO" id="GO:0043024">
    <property type="term" value="F:ribosomal small subunit binding"/>
    <property type="evidence" value="ECO:0007669"/>
    <property type="project" value="TreeGrafter"/>
</dbReference>
<dbReference type="PROSITE" id="PS51713">
    <property type="entry name" value="G_ERA"/>
    <property type="match status" value="1"/>
</dbReference>
<feature type="domain" description="KH type-2" evidence="5">
    <location>
        <begin position="208"/>
        <end position="285"/>
    </location>
</feature>
<dbReference type="CDD" id="cd04163">
    <property type="entry name" value="Era"/>
    <property type="match status" value="1"/>
</dbReference>
<evidence type="ECO:0000259" key="6">
    <source>
        <dbReference type="PROSITE" id="PS51713"/>
    </source>
</evidence>
<proteinExistence type="inferred from homology"/>
<sequence>MLVNQPNSFRSGYVSIIGRPNVGKSTLLNQLVAQKVAATSNRPQTTRNKITGVVHLTGAQIILVDTPGIHATKRTLNEMMVQASLSTYTDVDLILVLIDAVEGFLPEDEFVLKSMEHTVVPKILVINKIDLVEKPNLLTLFAKANDKSVFREIIPVSALKNDGMEPLKKLIVRCLPEGPEYFPKNMFTDCTETFLLGEIIREKVLSLTRFEVPHSVAVVVENIEEQVNDVVKIDATLYTEKASQKKIMIGQGGSMLKSIGRIARKEIEKRLGAKVYLKLFVKVKPNWRDQQQTIKEFIYLNDSL</sequence>
<accession>A0A381NYN0</accession>
<dbReference type="PRINTS" id="PR00326">
    <property type="entry name" value="GTP1OBG"/>
</dbReference>
<dbReference type="InterPro" id="IPR027417">
    <property type="entry name" value="P-loop_NTPase"/>
</dbReference>
<organism evidence="7">
    <name type="scientific">marine metagenome</name>
    <dbReference type="NCBI Taxonomy" id="408172"/>
    <lineage>
        <taxon>unclassified sequences</taxon>
        <taxon>metagenomes</taxon>
        <taxon>ecological metagenomes</taxon>
    </lineage>
</organism>
<dbReference type="GO" id="GO:0000028">
    <property type="term" value="P:ribosomal small subunit assembly"/>
    <property type="evidence" value="ECO:0007669"/>
    <property type="project" value="TreeGrafter"/>
</dbReference>
<dbReference type="NCBIfam" id="TIGR00231">
    <property type="entry name" value="small_GTP"/>
    <property type="match status" value="1"/>
</dbReference>
<dbReference type="EMBL" id="UINC01000627">
    <property type="protein sequence ID" value="SUZ58553.1"/>
    <property type="molecule type" value="Genomic_DNA"/>
</dbReference>
<dbReference type="NCBIfam" id="TIGR00436">
    <property type="entry name" value="era"/>
    <property type="match status" value="1"/>
</dbReference>
<dbReference type="Pfam" id="PF07650">
    <property type="entry name" value="KH_2"/>
    <property type="match status" value="1"/>
</dbReference>
<evidence type="ECO:0008006" key="8">
    <source>
        <dbReference type="Google" id="ProtNLM"/>
    </source>
</evidence>
<dbReference type="FunFam" id="3.40.50.300:FF:000094">
    <property type="entry name" value="GTPase Era"/>
    <property type="match status" value="1"/>
</dbReference>
<dbReference type="GO" id="GO:0005829">
    <property type="term" value="C:cytosol"/>
    <property type="evidence" value="ECO:0007669"/>
    <property type="project" value="TreeGrafter"/>
</dbReference>
<protein>
    <recommendedName>
        <fullName evidence="8">Era-type G domain-containing protein</fullName>
    </recommendedName>
</protein>
<dbReference type="GO" id="GO:0019843">
    <property type="term" value="F:rRNA binding"/>
    <property type="evidence" value="ECO:0007669"/>
    <property type="project" value="TreeGrafter"/>
</dbReference>
<dbReference type="InterPro" id="IPR015946">
    <property type="entry name" value="KH_dom-like_a/b"/>
</dbReference>
<comment type="similarity">
    <text evidence="1">Belongs to the TRAFAC class TrmE-Era-EngA-EngB-Septin-like GTPase superfamily. Era GTPase family.</text>
</comment>
<dbReference type="NCBIfam" id="NF000908">
    <property type="entry name" value="PRK00089.1"/>
    <property type="match status" value="1"/>
</dbReference>
<gene>
    <name evidence="7" type="ORF">METZ01_LOCUS11407</name>
</gene>
<dbReference type="Pfam" id="PF01926">
    <property type="entry name" value="MMR_HSR1"/>
    <property type="match status" value="1"/>
</dbReference>
<name>A0A381NYN0_9ZZZZ</name>
<dbReference type="Gene3D" id="3.30.300.20">
    <property type="match status" value="1"/>
</dbReference>
<evidence type="ECO:0000256" key="3">
    <source>
        <dbReference type="ARBA" id="ARBA00022884"/>
    </source>
</evidence>
<dbReference type="HAMAP" id="MF_00367">
    <property type="entry name" value="GTPase_Era"/>
    <property type="match status" value="1"/>
</dbReference>
<dbReference type="Gene3D" id="3.40.50.300">
    <property type="entry name" value="P-loop containing nucleotide triphosphate hydrolases"/>
    <property type="match status" value="1"/>
</dbReference>
<dbReference type="InterPro" id="IPR004044">
    <property type="entry name" value="KH_dom_type_2"/>
</dbReference>
<dbReference type="InterPro" id="IPR009019">
    <property type="entry name" value="KH_sf_prok-type"/>
</dbReference>
<dbReference type="PROSITE" id="PS50823">
    <property type="entry name" value="KH_TYPE_2"/>
    <property type="match status" value="1"/>
</dbReference>
<dbReference type="InterPro" id="IPR030388">
    <property type="entry name" value="G_ERA_dom"/>
</dbReference>
<dbReference type="PANTHER" id="PTHR42698">
    <property type="entry name" value="GTPASE ERA"/>
    <property type="match status" value="1"/>
</dbReference>
<evidence type="ECO:0000259" key="5">
    <source>
        <dbReference type="PROSITE" id="PS50823"/>
    </source>
</evidence>
<dbReference type="GO" id="GO:0005525">
    <property type="term" value="F:GTP binding"/>
    <property type="evidence" value="ECO:0007669"/>
    <property type="project" value="UniProtKB-KW"/>
</dbReference>
<reference evidence="7" key="1">
    <citation type="submission" date="2018-05" db="EMBL/GenBank/DDBJ databases">
        <authorList>
            <person name="Lanie J.A."/>
            <person name="Ng W.-L."/>
            <person name="Kazmierczak K.M."/>
            <person name="Andrzejewski T.M."/>
            <person name="Davidsen T.M."/>
            <person name="Wayne K.J."/>
            <person name="Tettelin H."/>
            <person name="Glass J.I."/>
            <person name="Rusch D."/>
            <person name="Podicherti R."/>
            <person name="Tsui H.-C.T."/>
            <person name="Winkler M.E."/>
        </authorList>
    </citation>
    <scope>NUCLEOTIDE SEQUENCE</scope>
</reference>
<keyword evidence="4" id="KW-0342">GTP-binding</keyword>
<dbReference type="AlphaFoldDB" id="A0A381NYN0"/>
<keyword evidence="3" id="KW-0694">RNA-binding</keyword>